<evidence type="ECO:0000313" key="2">
    <source>
        <dbReference type="Proteomes" id="UP001430953"/>
    </source>
</evidence>
<name>A0AAW2FGH4_9HYME</name>
<proteinExistence type="predicted"/>
<comment type="caution">
    <text evidence="1">The sequence shown here is derived from an EMBL/GenBank/DDBJ whole genome shotgun (WGS) entry which is preliminary data.</text>
</comment>
<dbReference type="AlphaFoldDB" id="A0AAW2FGH4"/>
<keyword evidence="2" id="KW-1185">Reference proteome</keyword>
<protein>
    <submittedName>
        <fullName evidence="1">Uncharacterized protein</fullName>
    </submittedName>
</protein>
<dbReference type="Proteomes" id="UP001430953">
    <property type="component" value="Unassembled WGS sequence"/>
</dbReference>
<sequence>MIERERTRPALANERLKRNSVDRSSNLSLLADYLFVNLTKMVAEFLRPDSRVTNMAVERTGRKEPRRRDSLKTNEHRASAELSVGYVSRAQDFSSVRYCKKGSDRIVNVQCHPERRRRSRVDSGLGGTTLSDIDIIPPLHVVTDDIHIFQVVF</sequence>
<organism evidence="1 2">
    <name type="scientific">Cardiocondyla obscurior</name>
    <dbReference type="NCBI Taxonomy" id="286306"/>
    <lineage>
        <taxon>Eukaryota</taxon>
        <taxon>Metazoa</taxon>
        <taxon>Ecdysozoa</taxon>
        <taxon>Arthropoda</taxon>
        <taxon>Hexapoda</taxon>
        <taxon>Insecta</taxon>
        <taxon>Pterygota</taxon>
        <taxon>Neoptera</taxon>
        <taxon>Endopterygota</taxon>
        <taxon>Hymenoptera</taxon>
        <taxon>Apocrita</taxon>
        <taxon>Aculeata</taxon>
        <taxon>Formicoidea</taxon>
        <taxon>Formicidae</taxon>
        <taxon>Myrmicinae</taxon>
        <taxon>Cardiocondyla</taxon>
    </lineage>
</organism>
<accession>A0AAW2FGH4</accession>
<gene>
    <name evidence="1" type="ORF">PUN28_012394</name>
</gene>
<evidence type="ECO:0000313" key="1">
    <source>
        <dbReference type="EMBL" id="KAL0113175.1"/>
    </source>
</evidence>
<dbReference type="EMBL" id="JADYXP020000012">
    <property type="protein sequence ID" value="KAL0113175.1"/>
    <property type="molecule type" value="Genomic_DNA"/>
</dbReference>
<reference evidence="1 2" key="1">
    <citation type="submission" date="2023-03" db="EMBL/GenBank/DDBJ databases">
        <title>High recombination rates correlate with genetic variation in Cardiocondyla obscurior ants.</title>
        <authorList>
            <person name="Errbii M."/>
        </authorList>
    </citation>
    <scope>NUCLEOTIDE SEQUENCE [LARGE SCALE GENOMIC DNA]</scope>
    <source>
        <strain evidence="1">Alpha-2009</strain>
        <tissue evidence="1">Whole body</tissue>
    </source>
</reference>